<dbReference type="InterPro" id="IPR001466">
    <property type="entry name" value="Beta-lactam-related"/>
</dbReference>
<organism evidence="3 4">
    <name type="scientific">Silvimonas amylolytica</name>
    <dbReference type="NCBI Taxonomy" id="449663"/>
    <lineage>
        <taxon>Bacteria</taxon>
        <taxon>Pseudomonadati</taxon>
        <taxon>Pseudomonadota</taxon>
        <taxon>Betaproteobacteria</taxon>
        <taxon>Neisseriales</taxon>
        <taxon>Chitinibacteraceae</taxon>
        <taxon>Silvimonas</taxon>
    </lineage>
</organism>
<feature type="domain" description="Beta-lactamase-related" evidence="2">
    <location>
        <begin position="58"/>
        <end position="324"/>
    </location>
</feature>
<gene>
    <name evidence="3" type="ORF">GCM10010971_08940</name>
</gene>
<dbReference type="PANTHER" id="PTHR43283">
    <property type="entry name" value="BETA-LACTAMASE-RELATED"/>
    <property type="match status" value="1"/>
</dbReference>
<dbReference type="SUPFAM" id="SSF56601">
    <property type="entry name" value="beta-lactamase/transpeptidase-like"/>
    <property type="match status" value="1"/>
</dbReference>
<reference evidence="4" key="1">
    <citation type="journal article" date="2019" name="Int. J. Syst. Evol. Microbiol.">
        <title>The Global Catalogue of Microorganisms (GCM) 10K type strain sequencing project: providing services to taxonomists for standard genome sequencing and annotation.</title>
        <authorList>
            <consortium name="The Broad Institute Genomics Platform"/>
            <consortium name="The Broad Institute Genome Sequencing Center for Infectious Disease"/>
            <person name="Wu L."/>
            <person name="Ma J."/>
        </authorList>
    </citation>
    <scope>NUCLEOTIDE SEQUENCE [LARGE SCALE GENOMIC DNA]</scope>
    <source>
        <strain evidence="4">CGMCC 1.8860</strain>
    </source>
</reference>
<feature type="signal peptide" evidence="1">
    <location>
        <begin position="1"/>
        <end position="25"/>
    </location>
</feature>
<dbReference type="Proteomes" id="UP000621859">
    <property type="component" value="Unassembled WGS sequence"/>
</dbReference>
<dbReference type="Gene3D" id="3.40.710.10">
    <property type="entry name" value="DD-peptidase/beta-lactamase superfamily"/>
    <property type="match status" value="1"/>
</dbReference>
<evidence type="ECO:0000313" key="4">
    <source>
        <dbReference type="Proteomes" id="UP000621859"/>
    </source>
</evidence>
<dbReference type="RefSeq" id="WP_188689362.1">
    <property type="nucleotide sequence ID" value="NZ_BMLY01000001.1"/>
</dbReference>
<dbReference type="EMBL" id="BMLY01000001">
    <property type="protein sequence ID" value="GGP25075.1"/>
    <property type="molecule type" value="Genomic_DNA"/>
</dbReference>
<evidence type="ECO:0000256" key="1">
    <source>
        <dbReference type="SAM" id="SignalP"/>
    </source>
</evidence>
<dbReference type="Pfam" id="PF00144">
    <property type="entry name" value="Beta-lactamase"/>
    <property type="match status" value="1"/>
</dbReference>
<evidence type="ECO:0000259" key="2">
    <source>
        <dbReference type="Pfam" id="PF00144"/>
    </source>
</evidence>
<protein>
    <recommendedName>
        <fullName evidence="2">Beta-lactamase-related domain-containing protein</fullName>
    </recommendedName>
</protein>
<accession>A0ABQ2PIB6</accession>
<evidence type="ECO:0000313" key="3">
    <source>
        <dbReference type="EMBL" id="GGP25075.1"/>
    </source>
</evidence>
<sequence length="499" mass="54659">MKRNTLFWRCVAALPGCLLASHCAADVLPTSSPEAEGLDSAKLLKMLDYLQTSGFNVDSVVLARHGNLVLEAYAAPYRNGIPHQINSATKSFVSTLAGMAVADGKLSLDDPIAKVLPEYANLPTAQTVTLRQLLEMNSGVDWNEWPGGSDFGQMLGSNEPVKTFLQHPVNAEEVGHFNYNSGGSHVAGAMVARAEGQSLGQFAQSRLFGPLGFTNVMWQQDSTGTQIGGRGLYLLPEDLLKLGEFYRLHGKWNNEQLLPESWVDYVTSPLEPIAAGTGSDQYYGAQWWVKKDRSTYAAAGWGGQYLFVFPQEDMTLALTSRRNDYSGTAGALLDSGPLLTYFLHSDQAKLPPNPEAAKALRERIDEMGRNPAGARSESPLQKQISGKAIEMNNPHSQTEQWRLEFDGNTVAVTQSPRRFDMPTLHYTAGLDGAWRTTVLPAQGAHLAARARWLDANTFALTITELEEYYTQTILMKFNGNKVKIDVPGWDAAASGTLRK</sequence>
<dbReference type="PANTHER" id="PTHR43283:SF7">
    <property type="entry name" value="BETA-LACTAMASE-RELATED DOMAIN-CONTAINING PROTEIN"/>
    <property type="match status" value="1"/>
</dbReference>
<dbReference type="InterPro" id="IPR012338">
    <property type="entry name" value="Beta-lactam/transpept-like"/>
</dbReference>
<keyword evidence="1" id="KW-0732">Signal</keyword>
<dbReference type="InterPro" id="IPR050789">
    <property type="entry name" value="Diverse_Enzym_Activities"/>
</dbReference>
<proteinExistence type="predicted"/>
<feature type="chain" id="PRO_5046852704" description="Beta-lactamase-related domain-containing protein" evidence="1">
    <location>
        <begin position="26"/>
        <end position="499"/>
    </location>
</feature>
<comment type="caution">
    <text evidence="3">The sequence shown here is derived from an EMBL/GenBank/DDBJ whole genome shotgun (WGS) entry which is preliminary data.</text>
</comment>
<keyword evidence="4" id="KW-1185">Reference proteome</keyword>
<name>A0ABQ2PIB6_9NEIS</name>